<feature type="compositionally biased region" description="Basic and acidic residues" evidence="1">
    <location>
        <begin position="103"/>
        <end position="117"/>
    </location>
</feature>
<dbReference type="AlphaFoldDB" id="A0A8H6J9P7"/>
<evidence type="ECO:0000256" key="1">
    <source>
        <dbReference type="SAM" id="MobiDB-lite"/>
    </source>
</evidence>
<comment type="caution">
    <text evidence="2">The sequence shown here is derived from an EMBL/GenBank/DDBJ whole genome shotgun (WGS) entry which is preliminary data.</text>
</comment>
<sequence>MRISDTASECSDDQPKREEFWETSFRKHKTVYSNYLGIGLDIDNGIDLGRLGRFAPVDDELNCDTKGRRHPTHLDEAPPTATLTYPYDWTVGFIRLLNGRGDSNTEQHSPPDDERIAKQGGQTELTLTEPESRFDGRRFVLAFSPFVHPPSPTEDRSPKARPTDTLQPGIV</sequence>
<proteinExistence type="predicted"/>
<feature type="compositionally biased region" description="Basic and acidic residues" evidence="1">
    <location>
        <begin position="153"/>
        <end position="162"/>
    </location>
</feature>
<protein>
    <submittedName>
        <fullName evidence="2">Uncharacterized protein</fullName>
    </submittedName>
</protein>
<evidence type="ECO:0000313" key="3">
    <source>
        <dbReference type="Proteomes" id="UP000652219"/>
    </source>
</evidence>
<organism evidence="2 3">
    <name type="scientific">Colletotrichum sojae</name>
    <dbReference type="NCBI Taxonomy" id="2175907"/>
    <lineage>
        <taxon>Eukaryota</taxon>
        <taxon>Fungi</taxon>
        <taxon>Dikarya</taxon>
        <taxon>Ascomycota</taxon>
        <taxon>Pezizomycotina</taxon>
        <taxon>Sordariomycetes</taxon>
        <taxon>Hypocreomycetidae</taxon>
        <taxon>Glomerellales</taxon>
        <taxon>Glomerellaceae</taxon>
        <taxon>Colletotrichum</taxon>
        <taxon>Colletotrichum orchidearum species complex</taxon>
    </lineage>
</organism>
<dbReference type="EMBL" id="WIGN01000115">
    <property type="protein sequence ID" value="KAF6808596.1"/>
    <property type="molecule type" value="Genomic_DNA"/>
</dbReference>
<accession>A0A8H6J9P7</accession>
<reference evidence="2 3" key="1">
    <citation type="journal article" date="2020" name="Phytopathology">
        <title>Genome Sequence Resources of Colletotrichum truncatum, C. plurivorum, C. musicola, and C. sojae: Four Species Pathogenic to Soybean (Glycine max).</title>
        <authorList>
            <person name="Rogerio F."/>
            <person name="Boufleur T.R."/>
            <person name="Ciampi-Guillardi M."/>
            <person name="Sukno S.A."/>
            <person name="Thon M.R."/>
            <person name="Massola Junior N.S."/>
            <person name="Baroncelli R."/>
        </authorList>
    </citation>
    <scope>NUCLEOTIDE SEQUENCE [LARGE SCALE GENOMIC DNA]</scope>
    <source>
        <strain evidence="2 3">LFN0009</strain>
    </source>
</reference>
<feature type="region of interest" description="Disordered" evidence="1">
    <location>
        <begin position="144"/>
        <end position="171"/>
    </location>
</feature>
<keyword evidence="3" id="KW-1185">Reference proteome</keyword>
<gene>
    <name evidence="2" type="ORF">CSOJ01_07451</name>
</gene>
<feature type="region of interest" description="Disordered" evidence="1">
    <location>
        <begin position="100"/>
        <end position="123"/>
    </location>
</feature>
<evidence type="ECO:0000313" key="2">
    <source>
        <dbReference type="EMBL" id="KAF6808596.1"/>
    </source>
</evidence>
<dbReference type="Proteomes" id="UP000652219">
    <property type="component" value="Unassembled WGS sequence"/>
</dbReference>
<name>A0A8H6J9P7_9PEZI</name>